<keyword evidence="1" id="KW-0732">Signal</keyword>
<evidence type="ECO:0008006" key="4">
    <source>
        <dbReference type="Google" id="ProtNLM"/>
    </source>
</evidence>
<organism evidence="2 3">
    <name type="scientific">Nocardia brasiliensis</name>
    <dbReference type="NCBI Taxonomy" id="37326"/>
    <lineage>
        <taxon>Bacteria</taxon>
        <taxon>Bacillati</taxon>
        <taxon>Actinomycetota</taxon>
        <taxon>Actinomycetes</taxon>
        <taxon>Mycobacteriales</taxon>
        <taxon>Nocardiaceae</taxon>
        <taxon>Nocardia</taxon>
    </lineage>
</organism>
<proteinExistence type="predicted"/>
<reference evidence="2 3" key="1">
    <citation type="journal article" date="2019" name="ACS Chem. Biol.">
        <title>Identification and Mobilization of a Cryptic Antibiotic Biosynthesis Gene Locus from a Human-Pathogenic Nocardia Isolate.</title>
        <authorList>
            <person name="Herisse M."/>
            <person name="Ishida K."/>
            <person name="Porter J.L."/>
            <person name="Howden B."/>
            <person name="Hertweck C."/>
            <person name="Stinear T.P."/>
            <person name="Pidot S.J."/>
        </authorList>
    </citation>
    <scope>NUCLEOTIDE SEQUENCE [LARGE SCALE GENOMIC DNA]</scope>
    <source>
        <strain evidence="2 3">AUSMDU00024985</strain>
    </source>
</reference>
<name>A0A6G9XQL8_NOCBR</name>
<gene>
    <name evidence="2" type="ORF">F5X71_13665</name>
</gene>
<feature type="signal peptide" evidence="1">
    <location>
        <begin position="1"/>
        <end position="33"/>
    </location>
</feature>
<dbReference type="AlphaFoldDB" id="A0A6G9XQL8"/>
<evidence type="ECO:0000313" key="2">
    <source>
        <dbReference type="EMBL" id="QIS03218.1"/>
    </source>
</evidence>
<dbReference type="RefSeq" id="WP_167462285.1">
    <property type="nucleotide sequence ID" value="NZ_CP046171.1"/>
</dbReference>
<dbReference type="EMBL" id="CP046171">
    <property type="protein sequence ID" value="QIS03218.1"/>
    <property type="molecule type" value="Genomic_DNA"/>
</dbReference>
<evidence type="ECO:0000313" key="3">
    <source>
        <dbReference type="Proteomes" id="UP000501705"/>
    </source>
</evidence>
<sequence>MTFDRYTTERATGTIGGVVALFSALTLAVPALAAAGAPNAPAAAISCDEHVSSTDSFYNGPRASDTYDSHFKGSHTVSDLDTHVPQGLATWSRWNGTDDLLLISAYAPKSQNDAFIIGLDAKTGRRVGAARIDATHAGGIAIFEEQGWAYVSGSQGKRVRKYRLDRLRQAITDSAHLAQVGDDIVVDGGSSFLGKHGDTLWTGQFDTDTRGAMYSYRVGMNGELTGREGPWEVPEKTQGLAVTDDLFLFSTSYGRPYRSNIYVVRRGAGDRALDTARLACFRAPSMSEGMAIYGGAAYVVYESGAAYYRSDPKRKPRNIIEHLHRGALSGLGALPPK</sequence>
<dbReference type="SUPFAM" id="SSF63825">
    <property type="entry name" value="YWTD domain"/>
    <property type="match status" value="1"/>
</dbReference>
<evidence type="ECO:0000256" key="1">
    <source>
        <dbReference type="SAM" id="SignalP"/>
    </source>
</evidence>
<accession>A0A6G9XQL8</accession>
<dbReference type="Proteomes" id="UP000501705">
    <property type="component" value="Chromosome"/>
</dbReference>
<protein>
    <recommendedName>
        <fullName evidence="4">Gluconolactonase</fullName>
    </recommendedName>
</protein>
<feature type="chain" id="PRO_5026219592" description="Gluconolactonase" evidence="1">
    <location>
        <begin position="34"/>
        <end position="337"/>
    </location>
</feature>